<feature type="transmembrane region" description="Helical" evidence="3">
    <location>
        <begin position="467"/>
        <end position="488"/>
    </location>
</feature>
<feature type="compositionally biased region" description="Basic and acidic residues" evidence="2">
    <location>
        <begin position="86"/>
        <end position="97"/>
    </location>
</feature>
<sequence>MSLQFLGQKSWHPASKANQKRIWVAEQQAKEREERERQKAKEVRKAAEALQAQQAAAAAGDVAAARCVASAQVNFLYAAPPGLPEAKEAADKKHQKEEDEAVREFRRRAERRGDSQRSKLERYVGRRAEETLTIKDQVERFPILKDAPVEGKYTETIKVNFNPLGLRLRNVRCIRCGEWGHQSGDRECKLRDQNPNGEWRWEDPVTEINKLKSAKQDLVLRRGALPLEMQEAAVEEFEILQSDDEDVEAAFLATLSTKEKKKLMKKLKKQSRDDSSSGNSVASDAADKPHELYNLLAPPDYVLCVVGPVAMVFLISPHSPFLLPTPSNASIDFALDRPYLIIVGLVAVFVILLLLMELLIFLLFGNLRLYLAPLTLVLLWSGVLKLSMRLAFIWLSGAVIFSIIDVVQFFHGARLLGFLLSLAAAAYVQSRDPMVAWIATWFIVGLVNRKNTYEDETKESFERLQTAATIAVYIFGVVLLVDTVNGLYDILGNDSTPENNERFNTAYGSV</sequence>
<comment type="caution">
    <text evidence="5">The sequence shown here is derived from an EMBL/GenBank/DDBJ whole genome shotgun (WGS) entry which is preliminary data.</text>
</comment>
<evidence type="ECO:0000256" key="2">
    <source>
        <dbReference type="SAM" id="MobiDB-lite"/>
    </source>
</evidence>
<keyword evidence="1" id="KW-0175">Coiled coil</keyword>
<dbReference type="GO" id="GO:0003714">
    <property type="term" value="F:transcription corepressor activity"/>
    <property type="evidence" value="ECO:0007669"/>
    <property type="project" value="InterPro"/>
</dbReference>
<dbReference type="PANTHER" id="PTHR13151">
    <property type="entry name" value="CBF1 INTERACTING COREPRESSOR CIR"/>
    <property type="match status" value="1"/>
</dbReference>
<proteinExistence type="predicted"/>
<evidence type="ECO:0000256" key="1">
    <source>
        <dbReference type="SAM" id="Coils"/>
    </source>
</evidence>
<keyword evidence="3" id="KW-0812">Transmembrane</keyword>
<feature type="domain" description="CBF1-interacting co-repressor CIR N-terminal" evidence="4">
    <location>
        <begin position="10"/>
        <end position="46"/>
    </location>
</feature>
<name>A0A8J5J452_9STRA</name>
<dbReference type="InterPro" id="IPR040014">
    <property type="entry name" value="CIR1"/>
</dbReference>
<feature type="region of interest" description="Disordered" evidence="2">
    <location>
        <begin position="1"/>
        <end position="20"/>
    </location>
</feature>
<evidence type="ECO:0000313" key="5">
    <source>
        <dbReference type="EMBL" id="KAG6976362.1"/>
    </source>
</evidence>
<feature type="coiled-coil region" evidence="1">
    <location>
        <begin position="26"/>
        <end position="53"/>
    </location>
</feature>
<accession>A0A8J5J452</accession>
<keyword evidence="6" id="KW-1185">Reference proteome</keyword>
<dbReference type="Proteomes" id="UP000709295">
    <property type="component" value="Unassembled WGS sequence"/>
</dbReference>
<feature type="transmembrane region" description="Helical" evidence="3">
    <location>
        <begin position="339"/>
        <end position="364"/>
    </location>
</feature>
<feature type="region of interest" description="Disordered" evidence="2">
    <location>
        <begin position="86"/>
        <end position="118"/>
    </location>
</feature>
<keyword evidence="3" id="KW-1133">Transmembrane helix</keyword>
<dbReference type="Pfam" id="PF10197">
    <property type="entry name" value="Cir_N"/>
    <property type="match status" value="1"/>
</dbReference>
<gene>
    <name evidence="5" type="ORF">JG688_00001455</name>
</gene>
<feature type="transmembrane region" description="Helical" evidence="3">
    <location>
        <begin position="376"/>
        <end position="403"/>
    </location>
</feature>
<dbReference type="GO" id="GO:0005634">
    <property type="term" value="C:nucleus"/>
    <property type="evidence" value="ECO:0007669"/>
    <property type="project" value="TreeGrafter"/>
</dbReference>
<reference evidence="5" key="1">
    <citation type="submission" date="2021-01" db="EMBL/GenBank/DDBJ databases">
        <title>Phytophthora aleatoria, a newly-described species from Pinus radiata is distinct from Phytophthora cactorum isolates based on comparative genomics.</title>
        <authorList>
            <person name="Mcdougal R."/>
            <person name="Panda P."/>
            <person name="Williams N."/>
            <person name="Studholme D.J."/>
        </authorList>
    </citation>
    <scope>NUCLEOTIDE SEQUENCE</scope>
    <source>
        <strain evidence="5">NZFS 4037</strain>
    </source>
</reference>
<dbReference type="SMART" id="SM01083">
    <property type="entry name" value="Cir_N"/>
    <property type="match status" value="1"/>
</dbReference>
<organism evidence="5 6">
    <name type="scientific">Phytophthora aleatoria</name>
    <dbReference type="NCBI Taxonomy" id="2496075"/>
    <lineage>
        <taxon>Eukaryota</taxon>
        <taxon>Sar</taxon>
        <taxon>Stramenopiles</taxon>
        <taxon>Oomycota</taxon>
        <taxon>Peronosporomycetes</taxon>
        <taxon>Peronosporales</taxon>
        <taxon>Peronosporaceae</taxon>
        <taxon>Phytophthora</taxon>
    </lineage>
</organism>
<protein>
    <recommendedName>
        <fullName evidence="4">CBF1-interacting co-repressor CIR N-terminal domain-containing protein</fullName>
    </recommendedName>
</protein>
<evidence type="ECO:0000256" key="3">
    <source>
        <dbReference type="SAM" id="Phobius"/>
    </source>
</evidence>
<evidence type="ECO:0000313" key="6">
    <source>
        <dbReference type="Proteomes" id="UP000709295"/>
    </source>
</evidence>
<feature type="transmembrane region" description="Helical" evidence="3">
    <location>
        <begin position="301"/>
        <end position="319"/>
    </location>
</feature>
<dbReference type="AlphaFoldDB" id="A0A8J5J452"/>
<evidence type="ECO:0000259" key="4">
    <source>
        <dbReference type="SMART" id="SM01083"/>
    </source>
</evidence>
<dbReference type="EMBL" id="JAENGY010000033">
    <property type="protein sequence ID" value="KAG6976362.1"/>
    <property type="molecule type" value="Genomic_DNA"/>
</dbReference>
<keyword evidence="3" id="KW-0472">Membrane</keyword>
<dbReference type="PANTHER" id="PTHR13151:SF2">
    <property type="entry name" value="COREPRESSOR INTERACTING WITH RBPJ 1"/>
    <property type="match status" value="1"/>
</dbReference>
<dbReference type="InterPro" id="IPR019339">
    <property type="entry name" value="CIR_N_dom"/>
</dbReference>